<dbReference type="EMBL" id="MLBF01000006">
    <property type="protein sequence ID" value="OLN32806.1"/>
    <property type="molecule type" value="Genomic_DNA"/>
</dbReference>
<dbReference type="PANTHER" id="PTHR42947:SF1">
    <property type="entry name" value="COB--COM HETERODISULFIDE REDUCTASE SUBUNIT B 1"/>
    <property type="match status" value="1"/>
</dbReference>
<dbReference type="PANTHER" id="PTHR42947">
    <property type="entry name" value="COB--COM HETERODISULFIDE REDUCTASE SUBUNIT B 1"/>
    <property type="match status" value="1"/>
</dbReference>
<dbReference type="InterPro" id="IPR004017">
    <property type="entry name" value="Cys_rich_dom"/>
</dbReference>
<dbReference type="Gene3D" id="3.40.50.11810">
    <property type="match status" value="1"/>
</dbReference>
<dbReference type="Proteomes" id="UP000186102">
    <property type="component" value="Unassembled WGS sequence"/>
</dbReference>
<evidence type="ECO:0000259" key="2">
    <source>
        <dbReference type="Pfam" id="PF02754"/>
    </source>
</evidence>
<organism evidence="3 4">
    <name type="scientific">Desulfosporosinus metallidurans</name>
    <dbReference type="NCBI Taxonomy" id="1888891"/>
    <lineage>
        <taxon>Bacteria</taxon>
        <taxon>Bacillati</taxon>
        <taxon>Bacillota</taxon>
        <taxon>Clostridia</taxon>
        <taxon>Eubacteriales</taxon>
        <taxon>Desulfitobacteriaceae</taxon>
        <taxon>Desulfosporosinus</taxon>
    </lineage>
</organism>
<comment type="caution">
    <text evidence="3">The sequence shown here is derived from an EMBL/GenBank/DDBJ whole genome shotgun (WGS) entry which is preliminary data.</text>
</comment>
<gene>
    <name evidence="3" type="ORF">DSOL_1252</name>
</gene>
<dbReference type="STRING" id="1888891.DSOL_1252"/>
<dbReference type="Pfam" id="PF02754">
    <property type="entry name" value="CCG"/>
    <property type="match status" value="2"/>
</dbReference>
<dbReference type="OrthoDB" id="9777685at2"/>
<protein>
    <submittedName>
        <fullName evidence="3">CoB--CoM heterodisulfide reductase subunit B</fullName>
    </submittedName>
</protein>
<evidence type="ECO:0000313" key="4">
    <source>
        <dbReference type="Proteomes" id="UP000186102"/>
    </source>
</evidence>
<dbReference type="Gene3D" id="1.20.1050.140">
    <property type="match status" value="1"/>
</dbReference>
<feature type="domain" description="Cysteine-rich" evidence="2">
    <location>
        <begin position="147"/>
        <end position="235"/>
    </location>
</feature>
<proteinExistence type="predicted"/>
<sequence>MKTGYFPGCSLHSTAKNYESSTREVFKTLDVQLEEIPDWNCCGSTPAHQVDHLLALALPARNLAQAEKAGMKEVMAPCAACFNHLRTAEIECAESKETSQKVQQAIEMNYKNTVHVLNILELLVDRIGLDKVAAKVKKPLKGLKIAPYYGCMLTRPAKIAQFDHPTNPVSMDKLLVALGAEVVSWDCKTDCCGAAYVLTRPEIVVELSGKIVYQAKETGADAIATACPMCMSNLDLRQGAMAKATGKKAQVPVMYITELIGMAFGIPNSVLGIRKHVVSTASMVAKIS</sequence>
<keyword evidence="1" id="KW-0560">Oxidoreductase</keyword>
<accession>A0A1Q8QZR6</accession>
<dbReference type="RefSeq" id="WP_075363988.1">
    <property type="nucleotide sequence ID" value="NZ_MLBF01000006.1"/>
</dbReference>
<evidence type="ECO:0000256" key="1">
    <source>
        <dbReference type="ARBA" id="ARBA00023002"/>
    </source>
</evidence>
<keyword evidence="4" id="KW-1185">Reference proteome</keyword>
<reference evidence="3 4" key="1">
    <citation type="submission" date="2016-09" db="EMBL/GenBank/DDBJ databases">
        <title>Complete genome of Desulfosporosinus sp. OL.</title>
        <authorList>
            <person name="Mardanov A."/>
            <person name="Beletsky A."/>
            <person name="Panova A."/>
            <person name="Karnachuk O."/>
            <person name="Ravin N."/>
        </authorList>
    </citation>
    <scope>NUCLEOTIDE SEQUENCE [LARGE SCALE GENOMIC DNA]</scope>
    <source>
        <strain evidence="3 4">OL</strain>
    </source>
</reference>
<feature type="domain" description="Cysteine-rich" evidence="2">
    <location>
        <begin position="4"/>
        <end position="86"/>
    </location>
</feature>
<name>A0A1Q8QZR6_9FIRM</name>
<dbReference type="AlphaFoldDB" id="A0A1Q8QZR6"/>
<dbReference type="GO" id="GO:0016491">
    <property type="term" value="F:oxidoreductase activity"/>
    <property type="evidence" value="ECO:0007669"/>
    <property type="project" value="UniProtKB-KW"/>
</dbReference>
<evidence type="ECO:0000313" key="3">
    <source>
        <dbReference type="EMBL" id="OLN32806.1"/>
    </source>
</evidence>
<dbReference type="InterPro" id="IPR051278">
    <property type="entry name" value="HdrB/HdrD_reductase"/>
</dbReference>